<keyword evidence="3 8" id="KW-0812">Transmembrane</keyword>
<evidence type="ECO:0000313" key="10">
    <source>
        <dbReference type="EMBL" id="CAD9347418.1"/>
    </source>
</evidence>
<keyword evidence="7 8" id="KW-0472">Membrane</keyword>
<dbReference type="Pfam" id="PF03649">
    <property type="entry name" value="UPF0014"/>
    <property type="match status" value="1"/>
</dbReference>
<dbReference type="Pfam" id="PF00005">
    <property type="entry name" value="ABC_tran"/>
    <property type="match status" value="1"/>
</dbReference>
<evidence type="ECO:0000256" key="5">
    <source>
        <dbReference type="ARBA" id="ARBA00022840"/>
    </source>
</evidence>
<keyword evidence="6 8" id="KW-1133">Transmembrane helix</keyword>
<dbReference type="SUPFAM" id="SSF52540">
    <property type="entry name" value="P-loop containing nucleoside triphosphate hydrolases"/>
    <property type="match status" value="1"/>
</dbReference>
<evidence type="ECO:0000259" key="9">
    <source>
        <dbReference type="PROSITE" id="PS50893"/>
    </source>
</evidence>
<dbReference type="InterPro" id="IPR017871">
    <property type="entry name" value="ABC_transporter-like_CS"/>
</dbReference>
<feature type="transmembrane region" description="Helical" evidence="8">
    <location>
        <begin position="79"/>
        <end position="100"/>
    </location>
</feature>
<dbReference type="GO" id="GO:0005886">
    <property type="term" value="C:plasma membrane"/>
    <property type="evidence" value="ECO:0007669"/>
    <property type="project" value="TreeGrafter"/>
</dbReference>
<feature type="transmembrane region" description="Helical" evidence="8">
    <location>
        <begin position="251"/>
        <end position="273"/>
    </location>
</feature>
<dbReference type="PANTHER" id="PTHR30028">
    <property type="entry name" value="UPF0014 INNER MEMBRANE PROTEIN YBBM-RELATED"/>
    <property type="match status" value="1"/>
</dbReference>
<name>A0A7S1ZSU2_9STRA</name>
<gene>
    <name evidence="10" type="ORF">DBRI1063_LOCUS19876</name>
</gene>
<evidence type="ECO:0000256" key="2">
    <source>
        <dbReference type="ARBA" id="ARBA00005268"/>
    </source>
</evidence>
<protein>
    <recommendedName>
        <fullName evidence="9">ABC transporter domain-containing protein</fullName>
    </recommendedName>
</protein>
<dbReference type="PANTHER" id="PTHR30028:SF0">
    <property type="entry name" value="PROTEIN ALUMINUM SENSITIVE 3"/>
    <property type="match status" value="1"/>
</dbReference>
<dbReference type="InterPro" id="IPR003593">
    <property type="entry name" value="AAA+_ATPase"/>
</dbReference>
<dbReference type="EMBL" id="HBGN01030884">
    <property type="protein sequence ID" value="CAD9347418.1"/>
    <property type="molecule type" value="Transcribed_RNA"/>
</dbReference>
<dbReference type="GO" id="GO:0016887">
    <property type="term" value="F:ATP hydrolysis activity"/>
    <property type="evidence" value="ECO:0007669"/>
    <property type="project" value="InterPro"/>
</dbReference>
<dbReference type="InterPro" id="IPR005226">
    <property type="entry name" value="UPF0014_fam"/>
</dbReference>
<feature type="transmembrane region" description="Helical" evidence="8">
    <location>
        <begin position="48"/>
        <end position="67"/>
    </location>
</feature>
<evidence type="ECO:0000256" key="4">
    <source>
        <dbReference type="ARBA" id="ARBA00022741"/>
    </source>
</evidence>
<dbReference type="PROSITE" id="PS50893">
    <property type="entry name" value="ABC_TRANSPORTER_2"/>
    <property type="match status" value="1"/>
</dbReference>
<evidence type="ECO:0000256" key="6">
    <source>
        <dbReference type="ARBA" id="ARBA00022989"/>
    </source>
</evidence>
<evidence type="ECO:0000256" key="8">
    <source>
        <dbReference type="SAM" id="Phobius"/>
    </source>
</evidence>
<dbReference type="AlphaFoldDB" id="A0A7S1ZSU2"/>
<keyword evidence="5" id="KW-0067">ATP-binding</keyword>
<dbReference type="Gene3D" id="3.40.50.300">
    <property type="entry name" value="P-loop containing nucleotide triphosphate hydrolases"/>
    <property type="match status" value="1"/>
</dbReference>
<comment type="subcellular location">
    <subcellularLocation>
        <location evidence="1">Membrane</location>
        <topology evidence="1">Multi-pass membrane protein</topology>
    </subcellularLocation>
</comment>
<feature type="transmembrane region" description="Helical" evidence="8">
    <location>
        <begin position="12"/>
        <end position="28"/>
    </location>
</feature>
<keyword evidence="4" id="KW-0547">Nucleotide-binding</keyword>
<dbReference type="InterPro" id="IPR003439">
    <property type="entry name" value="ABC_transporter-like_ATP-bd"/>
</dbReference>
<evidence type="ECO:0000256" key="3">
    <source>
        <dbReference type="ARBA" id="ARBA00022692"/>
    </source>
</evidence>
<feature type="transmembrane region" description="Helical" evidence="8">
    <location>
        <begin position="120"/>
        <end position="142"/>
    </location>
</feature>
<evidence type="ECO:0000256" key="1">
    <source>
        <dbReference type="ARBA" id="ARBA00004141"/>
    </source>
</evidence>
<dbReference type="InterPro" id="IPR027417">
    <property type="entry name" value="P-loop_NTPase"/>
</dbReference>
<reference evidence="10" key="1">
    <citation type="submission" date="2021-01" db="EMBL/GenBank/DDBJ databases">
        <authorList>
            <person name="Corre E."/>
            <person name="Pelletier E."/>
            <person name="Niang G."/>
            <person name="Scheremetjew M."/>
            <person name="Finn R."/>
            <person name="Kale V."/>
            <person name="Holt S."/>
            <person name="Cochrane G."/>
            <person name="Meng A."/>
            <person name="Brown T."/>
            <person name="Cohen L."/>
        </authorList>
    </citation>
    <scope>NUCLEOTIDE SEQUENCE</scope>
    <source>
        <strain evidence="10">Pop2</strain>
    </source>
</reference>
<organism evidence="10">
    <name type="scientific">Ditylum brightwellii</name>
    <dbReference type="NCBI Taxonomy" id="49249"/>
    <lineage>
        <taxon>Eukaryota</taxon>
        <taxon>Sar</taxon>
        <taxon>Stramenopiles</taxon>
        <taxon>Ochrophyta</taxon>
        <taxon>Bacillariophyta</taxon>
        <taxon>Mediophyceae</taxon>
        <taxon>Lithodesmiophycidae</taxon>
        <taxon>Lithodesmiales</taxon>
        <taxon>Lithodesmiaceae</taxon>
        <taxon>Ditylum</taxon>
    </lineage>
</organism>
<evidence type="ECO:0000256" key="7">
    <source>
        <dbReference type="ARBA" id="ARBA00023136"/>
    </source>
</evidence>
<dbReference type="GO" id="GO:0005524">
    <property type="term" value="F:ATP binding"/>
    <property type="evidence" value="ECO:0007669"/>
    <property type="project" value="UniProtKB-KW"/>
</dbReference>
<comment type="similarity">
    <text evidence="2">Belongs to the UPF0014 family.</text>
</comment>
<sequence length="654" mass="72523">MASPKPVGVKELSISFLLVGLVAAILRHPTLSGKKGTTGLSSKLSNRLLVAAGRCTLQLSFLGGFVIQQLFVKTQDNPLLVISWIAFIALVGAHESYSRMSSSSSSSLEGLSSVYPTLHHHVRVAFLVGVTSVLTIAIKFILKLTSPWYDARYLIPMSGMILGNMISSNSLLLQSLIKEFIHHKDIIEYYYLAYGASYMEASRSAIFSSIELSLVPIINNLSVVGIVHLPGMMTGQILAGQSPRAASMYQILILFWIAASVGFSVLTMTGLFVRKGIFDLHNHALKSSSTKVSGYLAQEEKINDKKVTKEKSRFFSLLHFWVKRRTKTATKDKITEHPSTPPPVIVDAKTLSSTSGITSNANSKHMKPLKLQVRNVIVHRDNSDIAAGNNDDGHVDSSQTLPPPLSVSFDLHSGEIIGIKGKTGVGKTRLLRRLARLDYDREENSDCLLSPSNNMMSLNGINCSEMYAPKWRRDICLVSQDRMNFSIDSNISTPRKFHQYLLSLDTQQQEKLKHSQYQEEEHQLFSSPEQIASQWNLPSDAFDKSWSTLSGGEAQRASLAIAMSLQPQVLLLDEPTSACDEETTLKIEKSIKEYIYWASTVGEEGEEKKEEVMDESTMQISKHAEMTNGKAVVLVTHSTEQLERICTQYLHLPS</sequence>
<accession>A0A7S1ZSU2</accession>
<dbReference type="SMART" id="SM00382">
    <property type="entry name" value="AAA"/>
    <property type="match status" value="1"/>
</dbReference>
<feature type="domain" description="ABC transporter" evidence="9">
    <location>
        <begin position="371"/>
        <end position="654"/>
    </location>
</feature>
<dbReference type="PROSITE" id="PS00211">
    <property type="entry name" value="ABC_TRANSPORTER_1"/>
    <property type="match status" value="1"/>
</dbReference>
<proteinExistence type="inferred from homology"/>